<evidence type="ECO:0000256" key="2">
    <source>
        <dbReference type="ARBA" id="ARBA00022692"/>
    </source>
</evidence>
<dbReference type="GO" id="GO:0005794">
    <property type="term" value="C:Golgi apparatus"/>
    <property type="evidence" value="ECO:0007669"/>
    <property type="project" value="TreeGrafter"/>
</dbReference>
<dbReference type="EMBL" id="FN647726">
    <property type="protein sequence ID" value="CBJ28368.1"/>
    <property type="molecule type" value="Genomic_DNA"/>
</dbReference>
<dbReference type="OrthoDB" id="19932at2759"/>
<feature type="transmembrane region" description="Helical" evidence="7">
    <location>
        <begin position="200"/>
        <end position="218"/>
    </location>
</feature>
<evidence type="ECO:0000313" key="10">
    <source>
        <dbReference type="Proteomes" id="UP000002630"/>
    </source>
</evidence>
<dbReference type="GO" id="GO:0016020">
    <property type="term" value="C:membrane"/>
    <property type="evidence" value="ECO:0007669"/>
    <property type="project" value="UniProtKB-SubCell"/>
</dbReference>
<evidence type="ECO:0000256" key="1">
    <source>
        <dbReference type="ARBA" id="ARBA00004141"/>
    </source>
</evidence>
<keyword evidence="9" id="KW-0675">Receptor</keyword>
<protein>
    <submittedName>
        <fullName evidence="9">G-protein coupled receptor</fullName>
    </submittedName>
</protein>
<dbReference type="Pfam" id="PF06814">
    <property type="entry name" value="GOST_TM"/>
    <property type="match status" value="1"/>
</dbReference>
<dbReference type="PANTHER" id="PTHR21229">
    <property type="entry name" value="LUNG SEVEN TRANSMEMBRANE RECEPTOR"/>
    <property type="match status" value="1"/>
</dbReference>
<evidence type="ECO:0000256" key="5">
    <source>
        <dbReference type="ARBA" id="ARBA00023136"/>
    </source>
</evidence>
<comment type="subcellular location">
    <subcellularLocation>
        <location evidence="1">Membrane</location>
        <topology evidence="1">Multi-pass membrane protein</topology>
    </subcellularLocation>
</comment>
<evidence type="ECO:0000256" key="3">
    <source>
        <dbReference type="ARBA" id="ARBA00022729"/>
    </source>
</evidence>
<feature type="transmembrane region" description="Helical" evidence="7">
    <location>
        <begin position="230"/>
        <end position="249"/>
    </location>
</feature>
<feature type="domain" description="GOST seven transmembrane" evidence="8">
    <location>
        <begin position="197"/>
        <end position="447"/>
    </location>
</feature>
<dbReference type="InterPro" id="IPR053937">
    <property type="entry name" value="GOST_TM"/>
</dbReference>
<feature type="transmembrane region" description="Helical" evidence="7">
    <location>
        <begin position="385"/>
        <end position="407"/>
    </location>
</feature>
<feature type="transmembrane region" description="Helical" evidence="7">
    <location>
        <begin position="304"/>
        <end position="324"/>
    </location>
</feature>
<gene>
    <name evidence="9" type="primary">GCR3</name>
    <name evidence="9" type="ORF">Esi_0104_0004</name>
</gene>
<name>D7FGZ0_ECTSI</name>
<keyword evidence="3" id="KW-0732">Signal</keyword>
<keyword evidence="5 7" id="KW-0472">Membrane</keyword>
<proteinExistence type="predicted"/>
<dbReference type="AlphaFoldDB" id="D7FGZ0"/>
<keyword evidence="2 7" id="KW-0812">Transmembrane</keyword>
<dbReference type="eggNOG" id="KOG2568">
    <property type="taxonomic scope" value="Eukaryota"/>
</dbReference>
<evidence type="ECO:0000256" key="6">
    <source>
        <dbReference type="SAM" id="MobiDB-lite"/>
    </source>
</evidence>
<accession>D7FGZ0</accession>
<dbReference type="Proteomes" id="UP000002630">
    <property type="component" value="Linkage Group LG27"/>
</dbReference>
<dbReference type="InParanoid" id="D7FGZ0"/>
<evidence type="ECO:0000256" key="7">
    <source>
        <dbReference type="SAM" id="Phobius"/>
    </source>
</evidence>
<evidence type="ECO:0000313" key="9">
    <source>
        <dbReference type="EMBL" id="CBJ28368.1"/>
    </source>
</evidence>
<dbReference type="PANTHER" id="PTHR21229:SF1">
    <property type="entry name" value="GH17801P"/>
    <property type="match status" value="1"/>
</dbReference>
<dbReference type="EMBL" id="FN649752">
    <property type="protein sequence ID" value="CBJ28368.1"/>
    <property type="molecule type" value="Genomic_DNA"/>
</dbReference>
<feature type="region of interest" description="Disordered" evidence="6">
    <location>
        <begin position="479"/>
        <end position="517"/>
    </location>
</feature>
<evidence type="ECO:0000259" key="8">
    <source>
        <dbReference type="Pfam" id="PF06814"/>
    </source>
</evidence>
<feature type="compositionally biased region" description="Acidic residues" evidence="6">
    <location>
        <begin position="489"/>
        <end position="502"/>
    </location>
</feature>
<keyword evidence="10" id="KW-1185">Reference proteome</keyword>
<feature type="transmembrane region" description="Helical" evidence="7">
    <location>
        <begin position="419"/>
        <end position="442"/>
    </location>
</feature>
<sequence length="534" mass="58448">MDYTKKMARASFFAACLVGAGQSFKYSLDDTVYEQARTSYSEGWMYGSNTGPMGATHGSSYIHTDLQVTAIPLREPSSGEFNISIMFYRSTVLDYGVYENLNICDERVSPPSAFTDVEVISFPAVRNADYGAEDGALGQAYTADVLAHREITESGLQHAFIQVCPTDVGAEVLNTAGSLDFRNPYGYLPGADYGCLPFEVFRVVASMALGIGFGYAMLAHRASILPVHKMIIGVIVLSTLEASTWWGAYSYVNATGRPYCCPYPGVVVLAMLMEVVRRTTSRFMLLMICLGYGITRVQLERREMISVCALTVAFFASGIVQLASSVGSASNVGSGGEYETYNPLLAVPALLFDMVFLTWIYGQLSNMLKELKDLNETYKYKMFRGLAWTLGTFVTLFTTLTVAMLAAEGSQTQSWEWKFEWINVVSWEILNFCMLAAVSIIWRPSPRSALLAYSKQLATTEVGAEEADGIEMDTVEFQGAPGGQFTIGDDGDDDGVEEEGDELGDREGKVDGQGGLGTVYSMANFEPQRHTDLA</sequence>
<dbReference type="OMA" id="WIAYEVY"/>
<organism evidence="9 10">
    <name type="scientific">Ectocarpus siliculosus</name>
    <name type="common">Brown alga</name>
    <name type="synonym">Conferva siliculosa</name>
    <dbReference type="NCBI Taxonomy" id="2880"/>
    <lineage>
        <taxon>Eukaryota</taxon>
        <taxon>Sar</taxon>
        <taxon>Stramenopiles</taxon>
        <taxon>Ochrophyta</taxon>
        <taxon>PX clade</taxon>
        <taxon>Phaeophyceae</taxon>
        <taxon>Ectocarpales</taxon>
        <taxon>Ectocarpaceae</taxon>
        <taxon>Ectocarpus</taxon>
    </lineage>
</organism>
<reference evidence="9 10" key="1">
    <citation type="journal article" date="2010" name="Nature">
        <title>The Ectocarpus genome and the independent evolution of multicellularity in brown algae.</title>
        <authorList>
            <person name="Cock J.M."/>
            <person name="Sterck L."/>
            <person name="Rouze P."/>
            <person name="Scornet D."/>
            <person name="Allen A.E."/>
            <person name="Amoutzias G."/>
            <person name="Anthouard V."/>
            <person name="Artiguenave F."/>
            <person name="Aury J.M."/>
            <person name="Badger J.H."/>
            <person name="Beszteri B."/>
            <person name="Billiau K."/>
            <person name="Bonnet E."/>
            <person name="Bothwell J.H."/>
            <person name="Bowler C."/>
            <person name="Boyen C."/>
            <person name="Brownlee C."/>
            <person name="Carrano C.J."/>
            <person name="Charrier B."/>
            <person name="Cho G.Y."/>
            <person name="Coelho S.M."/>
            <person name="Collen J."/>
            <person name="Corre E."/>
            <person name="Da Silva C."/>
            <person name="Delage L."/>
            <person name="Delaroque N."/>
            <person name="Dittami S.M."/>
            <person name="Doulbeau S."/>
            <person name="Elias M."/>
            <person name="Farnham G."/>
            <person name="Gachon C.M."/>
            <person name="Gschloessl B."/>
            <person name="Heesch S."/>
            <person name="Jabbari K."/>
            <person name="Jubin C."/>
            <person name="Kawai H."/>
            <person name="Kimura K."/>
            <person name="Kloareg B."/>
            <person name="Kupper F.C."/>
            <person name="Lang D."/>
            <person name="Le Bail A."/>
            <person name="Leblanc C."/>
            <person name="Lerouge P."/>
            <person name="Lohr M."/>
            <person name="Lopez P.J."/>
            <person name="Martens C."/>
            <person name="Maumus F."/>
            <person name="Michel G."/>
            <person name="Miranda-Saavedra D."/>
            <person name="Morales J."/>
            <person name="Moreau H."/>
            <person name="Motomura T."/>
            <person name="Nagasato C."/>
            <person name="Napoli C.A."/>
            <person name="Nelson D.R."/>
            <person name="Nyvall-Collen P."/>
            <person name="Peters A.F."/>
            <person name="Pommier C."/>
            <person name="Potin P."/>
            <person name="Poulain J."/>
            <person name="Quesneville H."/>
            <person name="Read B."/>
            <person name="Rensing S.A."/>
            <person name="Ritter A."/>
            <person name="Rousvoal S."/>
            <person name="Samanta M."/>
            <person name="Samson G."/>
            <person name="Schroeder D.C."/>
            <person name="Segurens B."/>
            <person name="Strittmatter M."/>
            <person name="Tonon T."/>
            <person name="Tregear J.W."/>
            <person name="Valentin K."/>
            <person name="von Dassow P."/>
            <person name="Yamagishi T."/>
            <person name="Van de Peer Y."/>
            <person name="Wincker P."/>
        </authorList>
    </citation>
    <scope>NUCLEOTIDE SEQUENCE [LARGE SCALE GENOMIC DNA]</scope>
    <source>
        <strain evidence="10">Ec32 / CCAP1310/4</strain>
    </source>
</reference>
<dbReference type="InterPro" id="IPR009637">
    <property type="entry name" value="GPR107/GPR108-like"/>
</dbReference>
<feature type="transmembrane region" description="Helical" evidence="7">
    <location>
        <begin position="344"/>
        <end position="364"/>
    </location>
</feature>
<keyword evidence="4 7" id="KW-1133">Transmembrane helix</keyword>
<evidence type="ECO:0000256" key="4">
    <source>
        <dbReference type="ARBA" id="ARBA00022989"/>
    </source>
</evidence>